<dbReference type="SUPFAM" id="SSF55729">
    <property type="entry name" value="Acyl-CoA N-acyltransferases (Nat)"/>
    <property type="match status" value="1"/>
</dbReference>
<evidence type="ECO:0000259" key="1">
    <source>
        <dbReference type="PROSITE" id="PS51186"/>
    </source>
</evidence>
<dbReference type="InterPro" id="IPR000182">
    <property type="entry name" value="GNAT_dom"/>
</dbReference>
<name>A0ABR6X2H7_9BURK</name>
<evidence type="ECO:0000313" key="2">
    <source>
        <dbReference type="EMBL" id="MBC3807168.1"/>
    </source>
</evidence>
<dbReference type="EMBL" id="JACOFW010000006">
    <property type="protein sequence ID" value="MBC3807168.1"/>
    <property type="molecule type" value="Genomic_DNA"/>
</dbReference>
<comment type="caution">
    <text evidence="2">The sequence shown here is derived from an EMBL/GenBank/DDBJ whole genome shotgun (WGS) entry which is preliminary data.</text>
</comment>
<evidence type="ECO:0000313" key="3">
    <source>
        <dbReference type="Proteomes" id="UP000648257"/>
    </source>
</evidence>
<organism evidence="2 3">
    <name type="scientific">Undibacterium seohonense</name>
    <dbReference type="NCBI Taxonomy" id="1344950"/>
    <lineage>
        <taxon>Bacteria</taxon>
        <taxon>Pseudomonadati</taxon>
        <taxon>Pseudomonadota</taxon>
        <taxon>Betaproteobacteria</taxon>
        <taxon>Burkholderiales</taxon>
        <taxon>Oxalobacteraceae</taxon>
        <taxon>Undibacterium</taxon>
    </lineage>
</organism>
<dbReference type="Pfam" id="PF00583">
    <property type="entry name" value="Acetyltransf_1"/>
    <property type="match status" value="1"/>
</dbReference>
<sequence length="182" mass="20737">MTNTLNSISLRPIAETDMPVLREIYYASRAEEMTFFPFNDEQKLQFLASQFDAQHSHYQAYYGQAQYDCVLLDSTVIGRLYVDRGAEDMRIIDINILPAYCNRGIGTFLLQQLIAEADAKQLSLSAHVEHNNPARRLYARLGFDEVENREVYIFIVRQSANTKPAQASNQTKLADKVSSTAF</sequence>
<dbReference type="Proteomes" id="UP000648257">
    <property type="component" value="Unassembled WGS sequence"/>
</dbReference>
<dbReference type="CDD" id="cd04301">
    <property type="entry name" value="NAT_SF"/>
    <property type="match status" value="1"/>
</dbReference>
<reference evidence="2 3" key="1">
    <citation type="submission" date="2020-08" db="EMBL/GenBank/DDBJ databases">
        <title>Novel species isolated from subtropical streams in China.</title>
        <authorList>
            <person name="Lu H."/>
        </authorList>
    </citation>
    <scope>NUCLEOTIDE SEQUENCE [LARGE SCALE GENOMIC DNA]</scope>
    <source>
        <strain evidence="2 3">KACC 16656</strain>
    </source>
</reference>
<proteinExistence type="predicted"/>
<protein>
    <submittedName>
        <fullName evidence="2">GNAT family N-acetyltransferase</fullName>
    </submittedName>
</protein>
<gene>
    <name evidence="2" type="ORF">H8K52_07395</name>
</gene>
<dbReference type="PROSITE" id="PS51186">
    <property type="entry name" value="GNAT"/>
    <property type="match status" value="1"/>
</dbReference>
<accession>A0ABR6X2H7</accession>
<dbReference type="RefSeq" id="WP_186922259.1">
    <property type="nucleotide sequence ID" value="NZ_JACOFW010000006.1"/>
</dbReference>
<keyword evidence="3" id="KW-1185">Reference proteome</keyword>
<dbReference type="Gene3D" id="3.40.630.30">
    <property type="match status" value="1"/>
</dbReference>
<feature type="domain" description="N-acetyltransferase" evidence="1">
    <location>
        <begin position="8"/>
        <end position="161"/>
    </location>
</feature>
<dbReference type="InterPro" id="IPR016181">
    <property type="entry name" value="Acyl_CoA_acyltransferase"/>
</dbReference>